<evidence type="ECO:0000313" key="2">
    <source>
        <dbReference type="EMBL" id="URW76360.1"/>
    </source>
</evidence>
<feature type="transmembrane region" description="Helical" evidence="1">
    <location>
        <begin position="42"/>
        <end position="60"/>
    </location>
</feature>
<dbReference type="Proteomes" id="UP001055580">
    <property type="component" value="Chromosome"/>
</dbReference>
<keyword evidence="1" id="KW-1133">Transmembrane helix</keyword>
<organism evidence="2 3">
    <name type="scientific">Sphingomonas donggukensis</name>
    <dbReference type="NCBI Taxonomy" id="2949093"/>
    <lineage>
        <taxon>Bacteria</taxon>
        <taxon>Pseudomonadati</taxon>
        <taxon>Pseudomonadota</taxon>
        <taxon>Alphaproteobacteria</taxon>
        <taxon>Sphingomonadales</taxon>
        <taxon>Sphingomonadaceae</taxon>
        <taxon>Sphingomonas</taxon>
    </lineage>
</organism>
<proteinExistence type="predicted"/>
<keyword evidence="1" id="KW-0472">Membrane</keyword>
<keyword evidence="1" id="KW-0812">Transmembrane</keyword>
<evidence type="ECO:0000313" key="3">
    <source>
        <dbReference type="Proteomes" id="UP001055580"/>
    </source>
</evidence>
<protein>
    <recommendedName>
        <fullName evidence="4">DUF3309 domain-containing protein</fullName>
    </recommendedName>
</protein>
<dbReference type="EMBL" id="CP098401">
    <property type="protein sequence ID" value="URW76360.1"/>
    <property type="molecule type" value="Genomic_DNA"/>
</dbReference>
<name>A0ABY4TWW7_9SPHN</name>
<reference evidence="2" key="1">
    <citation type="submission" date="2022-05" db="EMBL/GenBank/DDBJ databases">
        <title>Sphingomonas sp. strain RMG20 Genome sequencing and assembly.</title>
        <authorList>
            <person name="Kim I."/>
        </authorList>
    </citation>
    <scope>NUCLEOTIDE SEQUENCE</scope>
    <source>
        <strain evidence="2">RMG20</strain>
    </source>
</reference>
<dbReference type="RefSeq" id="WP_250753500.1">
    <property type="nucleotide sequence ID" value="NZ_CP098401.1"/>
</dbReference>
<keyword evidence="3" id="KW-1185">Reference proteome</keyword>
<feature type="transmembrane region" description="Helical" evidence="1">
    <location>
        <begin position="5"/>
        <end position="22"/>
    </location>
</feature>
<sequence>MLRGVVIVVGLLMAAMGLLWIGQGLGYVRWPASSFMIDQSPWVTRGAILAVVGLVVVIAGRRIRR</sequence>
<evidence type="ECO:0008006" key="4">
    <source>
        <dbReference type="Google" id="ProtNLM"/>
    </source>
</evidence>
<accession>A0ABY4TWW7</accession>
<evidence type="ECO:0000256" key="1">
    <source>
        <dbReference type="SAM" id="Phobius"/>
    </source>
</evidence>
<gene>
    <name evidence="2" type="ORF">M9980_03825</name>
</gene>